<keyword evidence="4" id="KW-1185">Reference proteome</keyword>
<evidence type="ECO:0000259" key="2">
    <source>
        <dbReference type="Pfam" id="PF19089"/>
    </source>
</evidence>
<dbReference type="Pfam" id="PF19089">
    <property type="entry name" value="DUF5777"/>
    <property type="match status" value="1"/>
</dbReference>
<feature type="chain" id="PRO_5021000190" description="DUF5777 domain-containing protein" evidence="1">
    <location>
        <begin position="24"/>
        <end position="303"/>
    </location>
</feature>
<dbReference type="OrthoDB" id="1117410at2"/>
<proteinExistence type="predicted"/>
<dbReference type="EMBL" id="SNWP01000011">
    <property type="protein sequence ID" value="TDO26415.1"/>
    <property type="molecule type" value="Genomic_DNA"/>
</dbReference>
<evidence type="ECO:0000313" key="3">
    <source>
        <dbReference type="EMBL" id="TDO26415.1"/>
    </source>
</evidence>
<organism evidence="3 4">
    <name type="scientific">Sediminibacterium goheungense</name>
    <dbReference type="NCBI Taxonomy" id="1086393"/>
    <lineage>
        <taxon>Bacteria</taxon>
        <taxon>Pseudomonadati</taxon>
        <taxon>Bacteroidota</taxon>
        <taxon>Chitinophagia</taxon>
        <taxon>Chitinophagales</taxon>
        <taxon>Chitinophagaceae</taxon>
        <taxon>Sediminibacterium</taxon>
    </lineage>
</organism>
<sequence>MKTLLKRSLAVLCLICTHFFAHAQQVDLFKMQDSASAAEDKNKTERTLNTFYSTRLVTTQTVEITGKGSMDFRINHRFAPLNQGFYNLFGLDFVSARIGFDFGLSDNLMIGIGRTGTNKEGDGFLKYRILRQQSGTKNVPVTISLLGAMAYRGVRYADPTLNVKTKDRMYYTAQLMVARKFNEHTSLQISPTYTRYNRKLFLTGGAQDLFSIGFLARQKVSKRVSINAEYFVQTQRFDGTYNPLSIGVDIQTGGHVFQLHFTNSIGMNEHTFIHETFGSWGKGDIRYGFNISRIFTLGGKKNK</sequence>
<name>A0A4R6IWZ4_9BACT</name>
<dbReference type="Proteomes" id="UP000295741">
    <property type="component" value="Unassembled WGS sequence"/>
</dbReference>
<accession>A0A4R6IWZ4</accession>
<gene>
    <name evidence="3" type="ORF">BC659_1721</name>
</gene>
<evidence type="ECO:0000256" key="1">
    <source>
        <dbReference type="SAM" id="SignalP"/>
    </source>
</evidence>
<feature type="signal peptide" evidence="1">
    <location>
        <begin position="1"/>
        <end position="23"/>
    </location>
</feature>
<dbReference type="AlphaFoldDB" id="A0A4R6IWZ4"/>
<feature type="domain" description="DUF5777" evidence="2">
    <location>
        <begin position="51"/>
        <end position="295"/>
    </location>
</feature>
<comment type="caution">
    <text evidence="3">The sequence shown here is derived from an EMBL/GenBank/DDBJ whole genome shotgun (WGS) entry which is preliminary data.</text>
</comment>
<dbReference type="RefSeq" id="WP_133474266.1">
    <property type="nucleotide sequence ID" value="NZ_SNWP01000011.1"/>
</dbReference>
<reference evidence="3 4" key="1">
    <citation type="submission" date="2019-03" db="EMBL/GenBank/DDBJ databases">
        <title>Genomic Encyclopedia of Archaeal and Bacterial Type Strains, Phase II (KMG-II): from individual species to whole genera.</title>
        <authorList>
            <person name="Goeker M."/>
        </authorList>
    </citation>
    <scope>NUCLEOTIDE SEQUENCE [LARGE SCALE GENOMIC DNA]</scope>
    <source>
        <strain evidence="3 4">DSM 28323</strain>
    </source>
</reference>
<dbReference type="InterPro" id="IPR045916">
    <property type="entry name" value="DUF5777"/>
</dbReference>
<evidence type="ECO:0000313" key="4">
    <source>
        <dbReference type="Proteomes" id="UP000295741"/>
    </source>
</evidence>
<protein>
    <recommendedName>
        <fullName evidence="2">DUF5777 domain-containing protein</fullName>
    </recommendedName>
</protein>
<keyword evidence="1" id="KW-0732">Signal</keyword>